<reference evidence="2 3" key="1">
    <citation type="submission" date="2022-09" db="EMBL/GenBank/DDBJ databases">
        <title>New species of Phenylobacterium.</title>
        <authorList>
            <person name="Mieszkin S."/>
        </authorList>
    </citation>
    <scope>NUCLEOTIDE SEQUENCE [LARGE SCALE GENOMIC DNA]</scope>
    <source>
        <strain evidence="2 3">HK31-G</strain>
    </source>
</reference>
<comment type="caution">
    <text evidence="2">The sequence shown here is derived from an EMBL/GenBank/DDBJ whole genome shotgun (WGS) entry which is preliminary data.</text>
</comment>
<accession>A0ABW6CLW4</accession>
<dbReference type="RefSeq" id="WP_377367750.1">
    <property type="nucleotide sequence ID" value="NZ_JAOTJD010000005.1"/>
</dbReference>
<feature type="signal peptide" evidence="1">
    <location>
        <begin position="1"/>
        <end position="19"/>
    </location>
</feature>
<keyword evidence="1" id="KW-0732">Signal</keyword>
<dbReference type="InterPro" id="IPR009560">
    <property type="entry name" value="DUF1176"/>
</dbReference>
<sequence length="332" mass="35425">MKAMILGLLGAMMATGVQAASRSFQDWTVVCDNTRECSAFGFSEDSFEDRPFLHVRRSAGADAAPVIRLVLVGQSGVLTPWAVRVDGKPVPGLAPKAEGDAEFVLTPIQATALLAAIRNGQRLTLAPGRSDVLLTGASAALRWMDDQQQRAGTVTALVAKGGKPASMVPAPPSVPLVRPGPAVSQAGLPDKLPPGMRAQLGEDCDTQPPKDFSPIIARLSPGVILFGERCYLGAYNEIYAFMLADEQGGQIRPAEIPNLDGFSTNLLMNASFDPETQTLSNFEKGRGIADCGGVNSWIWDGKAFRVSDQTEMPACRGLSAEAWPVLFRSRRK</sequence>
<name>A0ABW6CLW4_9CAUL</name>
<organism evidence="2 3">
    <name type="scientific">Phenylobacterium ferrooxidans</name>
    <dbReference type="NCBI Taxonomy" id="2982689"/>
    <lineage>
        <taxon>Bacteria</taxon>
        <taxon>Pseudomonadati</taxon>
        <taxon>Pseudomonadota</taxon>
        <taxon>Alphaproteobacteria</taxon>
        <taxon>Caulobacterales</taxon>
        <taxon>Caulobacteraceae</taxon>
        <taxon>Phenylobacterium</taxon>
    </lineage>
</organism>
<evidence type="ECO:0000313" key="2">
    <source>
        <dbReference type="EMBL" id="MFD3263096.1"/>
    </source>
</evidence>
<protein>
    <submittedName>
        <fullName evidence="2">DUF1176 domain-containing protein</fullName>
    </submittedName>
</protein>
<evidence type="ECO:0000256" key="1">
    <source>
        <dbReference type="SAM" id="SignalP"/>
    </source>
</evidence>
<proteinExistence type="predicted"/>
<dbReference type="Proteomes" id="UP001598130">
    <property type="component" value="Unassembled WGS sequence"/>
</dbReference>
<evidence type="ECO:0000313" key="3">
    <source>
        <dbReference type="Proteomes" id="UP001598130"/>
    </source>
</evidence>
<dbReference type="Pfam" id="PF06674">
    <property type="entry name" value="DUF1176"/>
    <property type="match status" value="1"/>
</dbReference>
<gene>
    <name evidence="2" type="ORF">OCL97_03840</name>
</gene>
<keyword evidence="3" id="KW-1185">Reference proteome</keyword>
<feature type="chain" id="PRO_5045969661" evidence="1">
    <location>
        <begin position="20"/>
        <end position="332"/>
    </location>
</feature>
<dbReference type="EMBL" id="JAOTJD010000005">
    <property type="protein sequence ID" value="MFD3263096.1"/>
    <property type="molecule type" value="Genomic_DNA"/>
</dbReference>